<accession>A0A2K3M356</accession>
<protein>
    <submittedName>
        <fullName evidence="1">Cullin-1-like protein</fullName>
    </submittedName>
</protein>
<comment type="caution">
    <text evidence="1">The sequence shown here is derived from an EMBL/GenBank/DDBJ whole genome shotgun (WGS) entry which is preliminary data.</text>
</comment>
<dbReference type="EMBL" id="ASHM01048193">
    <property type="protein sequence ID" value="PNX85193.1"/>
    <property type="molecule type" value="Genomic_DNA"/>
</dbReference>
<evidence type="ECO:0000313" key="1">
    <source>
        <dbReference type="EMBL" id="PNX85193.1"/>
    </source>
</evidence>
<dbReference type="STRING" id="57577.A0A2K3M356"/>
<reference evidence="1 2" key="1">
    <citation type="journal article" date="2014" name="Am. J. Bot.">
        <title>Genome assembly and annotation for red clover (Trifolium pratense; Fabaceae).</title>
        <authorList>
            <person name="Istvanek J."/>
            <person name="Jaros M."/>
            <person name="Krenek A."/>
            <person name="Repkova J."/>
        </authorList>
    </citation>
    <scope>NUCLEOTIDE SEQUENCE [LARGE SCALE GENOMIC DNA]</scope>
    <source>
        <strain evidence="2">cv. Tatra</strain>
        <tissue evidence="1">Young leaves</tissue>
    </source>
</reference>
<organism evidence="1 2">
    <name type="scientific">Trifolium pratense</name>
    <name type="common">Red clover</name>
    <dbReference type="NCBI Taxonomy" id="57577"/>
    <lineage>
        <taxon>Eukaryota</taxon>
        <taxon>Viridiplantae</taxon>
        <taxon>Streptophyta</taxon>
        <taxon>Embryophyta</taxon>
        <taxon>Tracheophyta</taxon>
        <taxon>Spermatophyta</taxon>
        <taxon>Magnoliopsida</taxon>
        <taxon>eudicotyledons</taxon>
        <taxon>Gunneridae</taxon>
        <taxon>Pentapetalae</taxon>
        <taxon>rosids</taxon>
        <taxon>fabids</taxon>
        <taxon>Fabales</taxon>
        <taxon>Fabaceae</taxon>
        <taxon>Papilionoideae</taxon>
        <taxon>50 kb inversion clade</taxon>
        <taxon>NPAAA clade</taxon>
        <taxon>Hologalegina</taxon>
        <taxon>IRL clade</taxon>
        <taxon>Trifolieae</taxon>
        <taxon>Trifolium</taxon>
    </lineage>
</organism>
<dbReference type="AlphaFoldDB" id="A0A2K3M356"/>
<dbReference type="Proteomes" id="UP000236291">
    <property type="component" value="Unassembled WGS sequence"/>
</dbReference>
<name>A0A2K3M356_TRIPR</name>
<evidence type="ECO:0000313" key="2">
    <source>
        <dbReference type="Proteomes" id="UP000236291"/>
    </source>
</evidence>
<gene>
    <name evidence="1" type="ORF">L195_g041260</name>
</gene>
<reference evidence="1 2" key="2">
    <citation type="journal article" date="2017" name="Front. Plant Sci.">
        <title>Gene Classification and Mining of Molecular Markers Useful in Red Clover (Trifolium pratense) Breeding.</title>
        <authorList>
            <person name="Istvanek J."/>
            <person name="Dluhosova J."/>
            <person name="Dluhos P."/>
            <person name="Patkova L."/>
            <person name="Nedelnik J."/>
            <person name="Repkova J."/>
        </authorList>
    </citation>
    <scope>NUCLEOTIDE SEQUENCE [LARGE SCALE GENOMIC DNA]</scope>
    <source>
        <strain evidence="2">cv. Tatra</strain>
        <tissue evidence="1">Young leaves</tissue>
    </source>
</reference>
<sequence>MSARKIISFEEGWEILKTGIAKLQNIVEELEPNFTSEEHMKLYTEFCFSLARAMCGYDDAQELCFSRFLDDVLL</sequence>
<proteinExistence type="predicted"/>